<dbReference type="Pfam" id="PF00873">
    <property type="entry name" value="ACR_tran"/>
    <property type="match status" value="1"/>
</dbReference>
<keyword evidence="2" id="KW-0472">Membrane</keyword>
<feature type="transmembrane region" description="Helical" evidence="2">
    <location>
        <begin position="441"/>
        <end position="462"/>
    </location>
</feature>
<name>A0AAW9SBI2_9BACT</name>
<keyword evidence="2" id="KW-1133">Transmembrane helix</keyword>
<keyword evidence="2" id="KW-0812">Transmembrane</keyword>
<feature type="transmembrane region" description="Helical" evidence="2">
    <location>
        <begin position="536"/>
        <end position="553"/>
    </location>
</feature>
<dbReference type="SUPFAM" id="SSF82866">
    <property type="entry name" value="Multidrug efflux transporter AcrB transmembrane domain"/>
    <property type="match status" value="2"/>
</dbReference>
<feature type="transmembrane region" description="Helical" evidence="2">
    <location>
        <begin position="344"/>
        <end position="363"/>
    </location>
</feature>
<dbReference type="RefSeq" id="WP_346822601.1">
    <property type="nucleotide sequence ID" value="NZ_JBDKWZ010000010.1"/>
</dbReference>
<evidence type="ECO:0000313" key="3">
    <source>
        <dbReference type="EMBL" id="MEN7549823.1"/>
    </source>
</evidence>
<sequence>MVHFLISRPIAVTMTYIALLVLGVVAVMRLPVSLMPDIDIPEITVQISKEGLSARELESSVVRPLRQNLMQVAHLDDIHSETRDGHGIIQLRFDYGTDIDFAFIEVNEKVDRSMNNLPRDMDRPRVVKASASDIPVFYLNLTLKEETAHIRTHNERFPVPQKFAELSNFAGQVIRKRIEQLNEVALVDMSGQVFPELLILPDLSKLEGLGLTLSQLEQSIKRMNLQLGNLLIRDGQYQYNIRFASSLQNKQDIEAIYLKLEGRLLQLKDLAQVIEHPQKRKGLVTANGKNALSLAVIKQSDAQMASLKENLHILVGYFERDYPNIAFEITRDQTLLLDYSIDNLTQSLVWGALFAFVIMFFFLKDFKSPILIGISVPASLIVSLLFFHLVGLSINIISLSGLVLGVGMMIDNSIIVIDNINQQYQRNGKLLNACVQGTNEVFRPLLSSVLTTCAVFIPLIFLSGISGAMFYDQAISITIGLSVSLAVSVTLLPVYFKFFYQKKPHTSTSLSQRIRFLNYERLYEKGFRLTMRHQDMLWGIFLLMLVGCTWLYTQLNKEKLPPVTQQEILLHIDWNERIHLDENNRRTQKLVQQTKKLSLQNTCWVGQQQYLLDRNHELGPSEALVYFKVPQSQDLKTLRQNLNAYLAGTFPQAQAEFKEVGNLFNLLFSKSEAPLVARLRAVQKGPQNNIFLENLHGKLQQTLKGHSVPPIAWQEHMILKADPVKLLAYDVSFDALHQKIKSAFNENKIMVITENQAFTPVILGGKPQRIRDVLSYTQIENQKGKMIPVRNLLREDKGIDIKTLRAGQEGEFFPVKLDVSEAESESIIKQIQQVVTEDKHFEVSFAGSLFSNREMIRELLIILGISLMLLYFILASQFESLTLPFIVLLEVPIDIFGAFLMLKLFGASINLMSMIGIIVMTGIIINDSILKIDTINQLRSQGYSLLRALALAGQRRLKPILMTSLTTVLALLPFLFSQGLGVDLQKPLALAVIGGMTIGTLVSLYFIPLCYYYLNKGKRKE</sequence>
<feature type="transmembrane region" description="Helical" evidence="2">
    <location>
        <begin position="855"/>
        <end position="874"/>
    </location>
</feature>
<dbReference type="PANTHER" id="PTHR32063:SF0">
    <property type="entry name" value="SWARMING MOTILITY PROTEIN SWRC"/>
    <property type="match status" value="1"/>
</dbReference>
<evidence type="ECO:0000313" key="4">
    <source>
        <dbReference type="Proteomes" id="UP001403385"/>
    </source>
</evidence>
<dbReference type="Gene3D" id="3.30.70.1320">
    <property type="entry name" value="Multidrug efflux transporter AcrB pore domain like"/>
    <property type="match status" value="1"/>
</dbReference>
<dbReference type="Gene3D" id="3.30.70.1430">
    <property type="entry name" value="Multidrug efflux transporter AcrB pore domain"/>
    <property type="match status" value="2"/>
</dbReference>
<dbReference type="EMBL" id="JBDKWZ010000010">
    <property type="protein sequence ID" value="MEN7549823.1"/>
    <property type="molecule type" value="Genomic_DNA"/>
</dbReference>
<comment type="caution">
    <text evidence="3">The sequence shown here is derived from an EMBL/GenBank/DDBJ whole genome shotgun (WGS) entry which is preliminary data.</text>
</comment>
<evidence type="ECO:0000256" key="1">
    <source>
        <dbReference type="SAM" id="Coils"/>
    </source>
</evidence>
<dbReference type="Proteomes" id="UP001403385">
    <property type="component" value="Unassembled WGS sequence"/>
</dbReference>
<evidence type="ECO:0000256" key="2">
    <source>
        <dbReference type="SAM" id="Phobius"/>
    </source>
</evidence>
<dbReference type="PRINTS" id="PR00702">
    <property type="entry name" value="ACRIFLAVINRP"/>
</dbReference>
<keyword evidence="1" id="KW-0175">Coiled coil</keyword>
<feature type="transmembrane region" description="Helical" evidence="2">
    <location>
        <begin position="370"/>
        <end position="390"/>
    </location>
</feature>
<dbReference type="SUPFAM" id="SSF82693">
    <property type="entry name" value="Multidrug efflux transporter AcrB pore domain, PN1, PN2, PC1 and PC2 subdomains"/>
    <property type="match status" value="2"/>
</dbReference>
<keyword evidence="4" id="KW-1185">Reference proteome</keyword>
<protein>
    <submittedName>
        <fullName evidence="3">Efflux RND transporter permease subunit</fullName>
    </submittedName>
</protein>
<feature type="transmembrane region" description="Helical" evidence="2">
    <location>
        <begin position="474"/>
        <end position="496"/>
    </location>
</feature>
<reference evidence="3 4" key="1">
    <citation type="submission" date="2024-04" db="EMBL/GenBank/DDBJ databases">
        <title>Novel genus in family Flammeovirgaceae.</title>
        <authorList>
            <person name="Nguyen T.H."/>
            <person name="Vuong T.Q."/>
            <person name="Le H."/>
            <person name="Kim S.-G."/>
        </authorList>
    </citation>
    <scope>NUCLEOTIDE SEQUENCE [LARGE SCALE GENOMIC DNA]</scope>
    <source>
        <strain evidence="3 4">JCM 23209</strain>
    </source>
</reference>
<organism evidence="3 4">
    <name type="scientific">Rapidithrix thailandica</name>
    <dbReference type="NCBI Taxonomy" id="413964"/>
    <lineage>
        <taxon>Bacteria</taxon>
        <taxon>Pseudomonadati</taxon>
        <taxon>Bacteroidota</taxon>
        <taxon>Cytophagia</taxon>
        <taxon>Cytophagales</taxon>
        <taxon>Flammeovirgaceae</taxon>
        <taxon>Rapidithrix</taxon>
    </lineage>
</organism>
<dbReference type="Gene3D" id="3.30.2090.10">
    <property type="entry name" value="Multidrug efflux transporter AcrB TolC docking domain, DN and DC subdomains"/>
    <property type="match status" value="2"/>
</dbReference>
<accession>A0AAW9SBI2</accession>
<dbReference type="PANTHER" id="PTHR32063">
    <property type="match status" value="1"/>
</dbReference>
<feature type="transmembrane region" description="Helical" evidence="2">
    <location>
        <begin position="881"/>
        <end position="902"/>
    </location>
</feature>
<feature type="transmembrane region" description="Helical" evidence="2">
    <location>
        <begin position="908"/>
        <end position="930"/>
    </location>
</feature>
<dbReference type="Gene3D" id="1.20.1640.10">
    <property type="entry name" value="Multidrug efflux transporter AcrB transmembrane domain"/>
    <property type="match status" value="2"/>
</dbReference>
<gene>
    <name evidence="3" type="ORF">AAG747_18000</name>
</gene>
<dbReference type="InterPro" id="IPR001036">
    <property type="entry name" value="Acrflvin-R"/>
</dbReference>
<dbReference type="GO" id="GO:0042910">
    <property type="term" value="F:xenobiotic transmembrane transporter activity"/>
    <property type="evidence" value="ECO:0007669"/>
    <property type="project" value="TreeGrafter"/>
</dbReference>
<dbReference type="AlphaFoldDB" id="A0AAW9SBI2"/>
<feature type="transmembrane region" description="Helical" evidence="2">
    <location>
        <begin position="988"/>
        <end position="1014"/>
    </location>
</feature>
<feature type="transmembrane region" description="Helical" evidence="2">
    <location>
        <begin position="396"/>
        <end position="420"/>
    </location>
</feature>
<dbReference type="GO" id="GO:0005886">
    <property type="term" value="C:plasma membrane"/>
    <property type="evidence" value="ECO:0007669"/>
    <property type="project" value="TreeGrafter"/>
</dbReference>
<proteinExistence type="predicted"/>
<feature type="transmembrane region" description="Helical" evidence="2">
    <location>
        <begin position="12"/>
        <end position="32"/>
    </location>
</feature>
<dbReference type="Gene3D" id="3.30.70.1440">
    <property type="entry name" value="Multidrug efflux transporter AcrB pore domain"/>
    <property type="match status" value="1"/>
</dbReference>
<dbReference type="InterPro" id="IPR027463">
    <property type="entry name" value="AcrB_DN_DC_subdom"/>
</dbReference>
<feature type="coiled-coil region" evidence="1">
    <location>
        <begin position="206"/>
        <end position="233"/>
    </location>
</feature>
<dbReference type="SUPFAM" id="SSF82714">
    <property type="entry name" value="Multidrug efflux transporter AcrB TolC docking domain, DN and DC subdomains"/>
    <property type="match status" value="1"/>
</dbReference>
<feature type="transmembrane region" description="Helical" evidence="2">
    <location>
        <begin position="957"/>
        <end position="976"/>
    </location>
</feature>